<accession>A0A328BSD1</accession>
<protein>
    <submittedName>
        <fullName evidence="1">Uncharacterized protein</fullName>
    </submittedName>
</protein>
<dbReference type="EMBL" id="QHKM01000001">
    <property type="protein sequence ID" value="RAK69953.1"/>
    <property type="molecule type" value="Genomic_DNA"/>
</dbReference>
<gene>
    <name evidence="1" type="ORF">DLM85_03615</name>
</gene>
<comment type="caution">
    <text evidence="1">The sequence shown here is derived from an EMBL/GenBank/DDBJ whole genome shotgun (WGS) entry which is preliminary data.</text>
</comment>
<keyword evidence="2" id="KW-1185">Reference proteome</keyword>
<evidence type="ECO:0000313" key="1">
    <source>
        <dbReference type="EMBL" id="RAK69953.1"/>
    </source>
</evidence>
<sequence>MLLAAAFLPACDALLGQEVARLPINALSAPGKDQPQEVTVALKKGETVAVWSEMDMRYKGEQRLEFQLTVLQNGQPFQQLAFDPRDKNLSLKEIKADNNGDVSWSFTGKNTELTIPADGRYTFRGRLLAAPAHGPDIRKAELVLRR</sequence>
<reference evidence="2" key="1">
    <citation type="submission" date="2018-05" db="EMBL/GenBank/DDBJ databases">
        <authorList>
            <person name="Nie L."/>
        </authorList>
    </citation>
    <scope>NUCLEOTIDE SEQUENCE [LARGE SCALE GENOMIC DNA]</scope>
    <source>
        <strain evidence="2">NL</strain>
    </source>
</reference>
<organism evidence="1 2">
    <name type="scientific">Hymenobacter edaphi</name>
    <dbReference type="NCBI Taxonomy" id="2211146"/>
    <lineage>
        <taxon>Bacteria</taxon>
        <taxon>Pseudomonadati</taxon>
        <taxon>Bacteroidota</taxon>
        <taxon>Cytophagia</taxon>
        <taxon>Cytophagales</taxon>
        <taxon>Hymenobacteraceae</taxon>
        <taxon>Hymenobacter</taxon>
    </lineage>
</organism>
<dbReference type="Proteomes" id="UP000248553">
    <property type="component" value="Unassembled WGS sequence"/>
</dbReference>
<dbReference type="AlphaFoldDB" id="A0A328BSD1"/>
<name>A0A328BSD1_9BACT</name>
<proteinExistence type="predicted"/>
<evidence type="ECO:0000313" key="2">
    <source>
        <dbReference type="Proteomes" id="UP000248553"/>
    </source>
</evidence>